<evidence type="ECO:0000259" key="2">
    <source>
        <dbReference type="Pfam" id="PF03703"/>
    </source>
</evidence>
<gene>
    <name evidence="3" type="ORF">LCGC14_1604910</name>
</gene>
<protein>
    <recommendedName>
        <fullName evidence="2">YdbS-like PH domain-containing protein</fullName>
    </recommendedName>
</protein>
<feature type="domain" description="YdbS-like PH" evidence="2">
    <location>
        <begin position="108"/>
        <end position="153"/>
    </location>
</feature>
<organism evidence="3">
    <name type="scientific">marine sediment metagenome</name>
    <dbReference type="NCBI Taxonomy" id="412755"/>
    <lineage>
        <taxon>unclassified sequences</taxon>
        <taxon>metagenomes</taxon>
        <taxon>ecological metagenomes</taxon>
    </lineage>
</organism>
<dbReference type="AlphaFoldDB" id="A0A0F9IAC4"/>
<accession>A0A0F9IAC4</accession>
<evidence type="ECO:0000256" key="1">
    <source>
        <dbReference type="SAM" id="Phobius"/>
    </source>
</evidence>
<sequence>MEWLTPEDVIRPHLDAREELLWSGRPVQGIRLRGQDVFLIPFSLLWGGFAIFWEAMALGMFFAAAAADGNGAPSVVRIIFPLFGLPFVLIGLYLIIGRFFVDAKRRARTFWGVTKDRIIIVSGLFSQKVTSLNLSTVSDLSMTQKRDGSGSITFGPTHPMAAMLRGTSWPGMGTSASSSFDLVPDVAEPYRIIRDAQGQK</sequence>
<dbReference type="EMBL" id="LAZR01012920">
    <property type="protein sequence ID" value="KKM24457.1"/>
    <property type="molecule type" value="Genomic_DNA"/>
</dbReference>
<keyword evidence="1" id="KW-0472">Membrane</keyword>
<dbReference type="Pfam" id="PF03703">
    <property type="entry name" value="bPH_2"/>
    <property type="match status" value="1"/>
</dbReference>
<dbReference type="InterPro" id="IPR005182">
    <property type="entry name" value="YdbS-like_PH"/>
</dbReference>
<feature type="transmembrane region" description="Helical" evidence="1">
    <location>
        <begin position="78"/>
        <end position="101"/>
    </location>
</feature>
<feature type="transmembrane region" description="Helical" evidence="1">
    <location>
        <begin position="38"/>
        <end position="66"/>
    </location>
</feature>
<keyword evidence="1" id="KW-0812">Transmembrane</keyword>
<name>A0A0F9IAC4_9ZZZZ</name>
<comment type="caution">
    <text evidence="3">The sequence shown here is derived from an EMBL/GenBank/DDBJ whole genome shotgun (WGS) entry which is preliminary data.</text>
</comment>
<keyword evidence="1" id="KW-1133">Transmembrane helix</keyword>
<proteinExistence type="predicted"/>
<evidence type="ECO:0000313" key="3">
    <source>
        <dbReference type="EMBL" id="KKM24457.1"/>
    </source>
</evidence>
<reference evidence="3" key="1">
    <citation type="journal article" date="2015" name="Nature">
        <title>Complex archaea that bridge the gap between prokaryotes and eukaryotes.</title>
        <authorList>
            <person name="Spang A."/>
            <person name="Saw J.H."/>
            <person name="Jorgensen S.L."/>
            <person name="Zaremba-Niedzwiedzka K."/>
            <person name="Martijn J."/>
            <person name="Lind A.E."/>
            <person name="van Eijk R."/>
            <person name="Schleper C."/>
            <person name="Guy L."/>
            <person name="Ettema T.J."/>
        </authorList>
    </citation>
    <scope>NUCLEOTIDE SEQUENCE</scope>
</reference>